<evidence type="ECO:0000313" key="1">
    <source>
        <dbReference type="EMBL" id="OMH23602.1"/>
    </source>
</evidence>
<reference evidence="1 2" key="1">
    <citation type="submission" date="2016-12" db="EMBL/GenBank/DDBJ databases">
        <title>Draft genome of Tersicoccus phoenicis 1P05MA.</title>
        <authorList>
            <person name="Nakajima Y."/>
            <person name="Yoshizawa S."/>
            <person name="Nakamura K."/>
            <person name="Ogura Y."/>
            <person name="Hayashi T."/>
            <person name="Kogure K."/>
        </authorList>
    </citation>
    <scope>NUCLEOTIDE SEQUENCE [LARGE SCALE GENOMIC DNA]</scope>
    <source>
        <strain evidence="1 2">1p05MA</strain>
    </source>
</reference>
<evidence type="ECO:0000313" key="2">
    <source>
        <dbReference type="Proteomes" id="UP000187085"/>
    </source>
</evidence>
<dbReference type="Gene3D" id="3.40.50.720">
    <property type="entry name" value="NAD(P)-binding Rossmann-like Domain"/>
    <property type="match status" value="1"/>
</dbReference>
<comment type="caution">
    <text evidence="1">The sequence shown here is derived from an EMBL/GenBank/DDBJ whole genome shotgun (WGS) entry which is preliminary data.</text>
</comment>
<gene>
    <name evidence="1" type="ORF">BKD30_11900</name>
</gene>
<dbReference type="Pfam" id="PF00106">
    <property type="entry name" value="adh_short"/>
    <property type="match status" value="1"/>
</dbReference>
<proteinExistence type="predicted"/>
<protein>
    <recommendedName>
        <fullName evidence="3">Short-chain dehydrogenase</fullName>
    </recommendedName>
</protein>
<dbReference type="EMBL" id="MRDE01000072">
    <property type="protein sequence ID" value="OMH23602.1"/>
    <property type="molecule type" value="Genomic_DNA"/>
</dbReference>
<dbReference type="InterPro" id="IPR002347">
    <property type="entry name" value="SDR_fam"/>
</dbReference>
<dbReference type="PRINTS" id="PR00081">
    <property type="entry name" value="GDHRDH"/>
</dbReference>
<dbReference type="STRING" id="554083.BKD30_11900"/>
<name>A0A1R1L7T5_9MICC</name>
<sequence>MTPLSGMPASAQYPSSKAAVNMLTAQYAKELAGTPIKVNAANPGFTDTDFNGHAASARWSRAPSPASTWRPCPTTGLRFAVRASVDHRGRR</sequence>
<dbReference type="InterPro" id="IPR036291">
    <property type="entry name" value="NAD(P)-bd_dom_sf"/>
</dbReference>
<evidence type="ECO:0008006" key="3">
    <source>
        <dbReference type="Google" id="ProtNLM"/>
    </source>
</evidence>
<dbReference type="AlphaFoldDB" id="A0A1R1L7T5"/>
<dbReference type="SUPFAM" id="SSF51735">
    <property type="entry name" value="NAD(P)-binding Rossmann-fold domains"/>
    <property type="match status" value="1"/>
</dbReference>
<dbReference type="Proteomes" id="UP000187085">
    <property type="component" value="Unassembled WGS sequence"/>
</dbReference>
<organism evidence="1 2">
    <name type="scientific">Tersicoccus phoenicis</name>
    <dbReference type="NCBI Taxonomy" id="554083"/>
    <lineage>
        <taxon>Bacteria</taxon>
        <taxon>Bacillati</taxon>
        <taxon>Actinomycetota</taxon>
        <taxon>Actinomycetes</taxon>
        <taxon>Micrococcales</taxon>
        <taxon>Micrococcaceae</taxon>
        <taxon>Tersicoccus</taxon>
    </lineage>
</organism>
<keyword evidence="2" id="KW-1185">Reference proteome</keyword>
<accession>A0A1R1L7T5</accession>